<dbReference type="EMBL" id="JAHHGZ010000036">
    <property type="protein sequence ID" value="MBW4670872.1"/>
    <property type="molecule type" value="Genomic_DNA"/>
</dbReference>
<organism evidence="9 10">
    <name type="scientific">Cyanomargarita calcarea GSE-NOS-MK-12-04C</name>
    <dbReference type="NCBI Taxonomy" id="2839659"/>
    <lineage>
        <taxon>Bacteria</taxon>
        <taxon>Bacillati</taxon>
        <taxon>Cyanobacteriota</taxon>
        <taxon>Cyanophyceae</taxon>
        <taxon>Nostocales</taxon>
        <taxon>Cyanomargaritaceae</taxon>
        <taxon>Cyanomargarita</taxon>
    </lineage>
</organism>
<feature type="region of interest" description="Disordered" evidence="5">
    <location>
        <begin position="482"/>
        <end position="514"/>
    </location>
</feature>
<feature type="compositionally biased region" description="Gly residues" evidence="5">
    <location>
        <begin position="497"/>
        <end position="514"/>
    </location>
</feature>
<comment type="caution">
    <text evidence="9">The sequence shown here is derived from an EMBL/GenBank/DDBJ whole genome shotgun (WGS) entry which is preliminary data.</text>
</comment>
<evidence type="ECO:0000259" key="7">
    <source>
        <dbReference type="Pfam" id="PF25881"/>
    </source>
</evidence>
<feature type="transmembrane region" description="Helical" evidence="6">
    <location>
        <begin position="23"/>
        <end position="44"/>
    </location>
</feature>
<evidence type="ECO:0000256" key="5">
    <source>
        <dbReference type="SAM" id="MobiDB-lite"/>
    </source>
</evidence>
<feature type="coiled-coil region" evidence="4">
    <location>
        <begin position="124"/>
        <end position="234"/>
    </location>
</feature>
<keyword evidence="6" id="KW-0812">Transmembrane</keyword>
<name>A0A951UVF9_9CYAN</name>
<dbReference type="Gene3D" id="2.40.420.20">
    <property type="match status" value="1"/>
</dbReference>
<dbReference type="Pfam" id="PF25881">
    <property type="entry name" value="HH_YBHG"/>
    <property type="match status" value="1"/>
</dbReference>
<evidence type="ECO:0000259" key="8">
    <source>
        <dbReference type="Pfam" id="PF25990"/>
    </source>
</evidence>
<dbReference type="NCBIfam" id="TIGR01730">
    <property type="entry name" value="RND_mfp"/>
    <property type="match status" value="1"/>
</dbReference>
<dbReference type="Proteomes" id="UP000729701">
    <property type="component" value="Unassembled WGS sequence"/>
</dbReference>
<keyword evidence="3 4" id="KW-0175">Coiled coil</keyword>
<feature type="domain" description="YbhG-like alpha-helical hairpin" evidence="7">
    <location>
        <begin position="152"/>
        <end position="262"/>
    </location>
</feature>
<proteinExistence type="inferred from homology"/>
<evidence type="ECO:0000313" key="9">
    <source>
        <dbReference type="EMBL" id="MBW4670872.1"/>
    </source>
</evidence>
<evidence type="ECO:0000313" key="10">
    <source>
        <dbReference type="Proteomes" id="UP000729701"/>
    </source>
</evidence>
<keyword evidence="6" id="KW-0472">Membrane</keyword>
<dbReference type="GO" id="GO:0022857">
    <property type="term" value="F:transmembrane transporter activity"/>
    <property type="evidence" value="ECO:0007669"/>
    <property type="project" value="InterPro"/>
</dbReference>
<comment type="similarity">
    <text evidence="2">Belongs to the membrane fusion protein (MFP) (TC 8.A.1) family.</text>
</comment>
<dbReference type="PANTHER" id="PTHR32347:SF14">
    <property type="entry name" value="EFFLUX SYSTEM COMPONENT YKNX-RELATED"/>
    <property type="match status" value="1"/>
</dbReference>
<dbReference type="PRINTS" id="PR01490">
    <property type="entry name" value="RTXTOXIND"/>
</dbReference>
<keyword evidence="6" id="KW-1133">Transmembrane helix</keyword>
<comment type="subcellular location">
    <subcellularLocation>
        <location evidence="1">Cell envelope</location>
    </subcellularLocation>
</comment>
<dbReference type="GO" id="GO:0030313">
    <property type="term" value="C:cell envelope"/>
    <property type="evidence" value="ECO:0007669"/>
    <property type="project" value="UniProtKB-SubCell"/>
</dbReference>
<dbReference type="InterPro" id="IPR058636">
    <property type="entry name" value="Beta-barrel_YknX"/>
</dbReference>
<feature type="domain" description="YknX-like beta-barrel" evidence="8">
    <location>
        <begin position="343"/>
        <end position="416"/>
    </location>
</feature>
<protein>
    <submittedName>
        <fullName evidence="9">Efflux RND transporter periplasmic adaptor subunit</fullName>
    </submittedName>
</protein>
<reference evidence="9" key="1">
    <citation type="submission" date="2021-05" db="EMBL/GenBank/DDBJ databases">
        <authorList>
            <person name="Pietrasiak N."/>
            <person name="Ward R."/>
            <person name="Stajich J.E."/>
            <person name="Kurbessoian T."/>
        </authorList>
    </citation>
    <scope>NUCLEOTIDE SEQUENCE</scope>
    <source>
        <strain evidence="9">GSE-NOS-MK-12-04C</strain>
    </source>
</reference>
<evidence type="ECO:0000256" key="3">
    <source>
        <dbReference type="ARBA" id="ARBA00023054"/>
    </source>
</evidence>
<dbReference type="Gene3D" id="2.40.50.100">
    <property type="match status" value="2"/>
</dbReference>
<dbReference type="InterPro" id="IPR050465">
    <property type="entry name" value="UPF0194_transport"/>
</dbReference>
<evidence type="ECO:0000256" key="4">
    <source>
        <dbReference type="SAM" id="Coils"/>
    </source>
</evidence>
<dbReference type="InterPro" id="IPR006143">
    <property type="entry name" value="RND_pump_MFP"/>
</dbReference>
<dbReference type="InterPro" id="IPR059052">
    <property type="entry name" value="HH_YbhG-like"/>
</dbReference>
<evidence type="ECO:0000256" key="1">
    <source>
        <dbReference type="ARBA" id="ARBA00004196"/>
    </source>
</evidence>
<gene>
    <name evidence="9" type="ORF">KME60_26480</name>
</gene>
<dbReference type="SUPFAM" id="SSF111369">
    <property type="entry name" value="HlyD-like secretion proteins"/>
    <property type="match status" value="2"/>
</dbReference>
<evidence type="ECO:0000256" key="2">
    <source>
        <dbReference type="ARBA" id="ARBA00009477"/>
    </source>
</evidence>
<dbReference type="PANTHER" id="PTHR32347">
    <property type="entry name" value="EFFLUX SYSTEM COMPONENT YKNX-RELATED"/>
    <property type="match status" value="1"/>
</dbReference>
<dbReference type="GO" id="GO:0016020">
    <property type="term" value="C:membrane"/>
    <property type="evidence" value="ECO:0007669"/>
    <property type="project" value="InterPro"/>
</dbReference>
<dbReference type="Pfam" id="PF25990">
    <property type="entry name" value="Beta-barrel_YknX"/>
    <property type="match status" value="1"/>
</dbReference>
<evidence type="ECO:0000256" key="6">
    <source>
        <dbReference type="SAM" id="Phobius"/>
    </source>
</evidence>
<dbReference type="Gene3D" id="2.40.30.170">
    <property type="match status" value="1"/>
</dbReference>
<dbReference type="AlphaFoldDB" id="A0A951UVF9"/>
<sequence length="514" mass="54918">MKLDTSHPSDTPQFIPNLKKFKIFRLSWLLILLLVGGGLSYVAYNQLVIIPSKEAKRRVLTVPVERQTLAITISANGTVKAERLINVSPKNAGILKRLLVKEGDSVKNGEVIAYMDDSNFQGQLTQAKGQLASAEANLQKLIAGNRPQEIAQSQAQLEEAQVNLQKLIAGNRSQDIAQSLARLEGQKATLNQKEDDLRRNQQLYQAGAISRQIVNQKRSERDAAIALVREAEQAAALQKVGSRQEDIQQARTKVKQQQQTLSLLKAGTRKEEIAQAQAQVISARGSLQTVQAQINDTVIRAPFDGLVTKKYADPGSFVTPTTAASAVSSAVSSSILALASKNQVVANLAESNIAKIAIGQPVTIKADAYPGTVFRGRVSEIAAQATVEQNVTSFEVKVAILSDSKNLLRSGMNVGAEFQVGQLENAQVVPTVAVVRQENETGVFVAGKDNKPVFTPIETGATVNNKTEVKSGLKGSERVLISFPPGSRPRSKPRGGVFPGVGGGGGGPSRGGSP</sequence>
<accession>A0A951UVF9</accession>
<reference evidence="9" key="2">
    <citation type="journal article" date="2022" name="Microbiol. Resour. Announc.">
        <title>Metagenome Sequencing to Explore Phylogenomics of Terrestrial Cyanobacteria.</title>
        <authorList>
            <person name="Ward R.D."/>
            <person name="Stajich J.E."/>
            <person name="Johansen J.R."/>
            <person name="Huntemann M."/>
            <person name="Clum A."/>
            <person name="Foster B."/>
            <person name="Foster B."/>
            <person name="Roux S."/>
            <person name="Palaniappan K."/>
            <person name="Varghese N."/>
            <person name="Mukherjee S."/>
            <person name="Reddy T.B.K."/>
            <person name="Daum C."/>
            <person name="Copeland A."/>
            <person name="Chen I.A."/>
            <person name="Ivanova N.N."/>
            <person name="Kyrpides N.C."/>
            <person name="Shapiro N."/>
            <person name="Eloe-Fadrosh E.A."/>
            <person name="Pietrasiak N."/>
        </authorList>
    </citation>
    <scope>NUCLEOTIDE SEQUENCE</scope>
    <source>
        <strain evidence="9">GSE-NOS-MK-12-04C</strain>
    </source>
</reference>